<sequence length="453" mass="50354">VLYSSSRSAPAFKKNPVSMETEYRRSFQGLLPPSGPRLLEHQRTPLFHTYRVQRRKSLEPQKKLPPKLETTYRENSGSQSPPRTLPPAAQVQKRHRMLTEYQSSFRSPLCRNPGGGDTDDIAEQVKELRQQALTYRQRAWGTNFSRNHLSQLLSEYNALWEPTDTMDSHTESSTPRLNVVISPELDSRSASCVEALDLASISSKRSSVGAGGTQHRYKKTQRSTRTETSPGPGAERHAACGGEDDEEGERDDFQEPNPMFSASREEGRLPTPRLKTRPVQRTHHDLTTPATGGAILVGKLTNADDSSPHKLKFRAAVSEESGSDDAVKPTKLKEAWSENTPASLSPFPPHKQTPSPQLKPARTKQESLSPAAPSPLTFVQQHGIQGMLRHPDFQHNGELGLRFRELPCSRGGCGSDEDDRLSVMSCRSSASCSAASAVLERAQKRRDNFWGKR</sequence>
<protein>
    <recommendedName>
        <fullName evidence="4">Nuclear protein MDM1</fullName>
    </recommendedName>
</protein>
<evidence type="ECO:0000256" key="3">
    <source>
        <dbReference type="ARBA" id="ARBA00010494"/>
    </source>
</evidence>
<evidence type="ECO:0000256" key="8">
    <source>
        <dbReference type="ARBA" id="ARBA00023242"/>
    </source>
</evidence>
<feature type="compositionally biased region" description="Polar residues" evidence="10">
    <location>
        <begin position="73"/>
        <end position="82"/>
    </location>
</feature>
<dbReference type="Proteomes" id="UP001352852">
    <property type="component" value="Unassembled WGS sequence"/>
</dbReference>
<dbReference type="EMBL" id="JAHUTJ010075342">
    <property type="protein sequence ID" value="MED6294150.1"/>
    <property type="molecule type" value="Genomic_DNA"/>
</dbReference>
<keyword evidence="8" id="KW-0539">Nucleus</keyword>
<evidence type="ECO:0000313" key="11">
    <source>
        <dbReference type="EMBL" id="MED6294150.1"/>
    </source>
</evidence>
<evidence type="ECO:0000256" key="6">
    <source>
        <dbReference type="ARBA" id="ARBA00022701"/>
    </source>
</evidence>
<gene>
    <name evidence="11" type="ORF">CHARACLAT_018155</name>
</gene>
<evidence type="ECO:0000256" key="7">
    <source>
        <dbReference type="ARBA" id="ARBA00023212"/>
    </source>
</evidence>
<dbReference type="PANTHER" id="PTHR32078:SF1">
    <property type="entry name" value="NUCLEAR PROTEIN MDM1"/>
    <property type="match status" value="1"/>
</dbReference>
<evidence type="ECO:0000256" key="5">
    <source>
        <dbReference type="ARBA" id="ARBA00022490"/>
    </source>
</evidence>
<dbReference type="InterPro" id="IPR029136">
    <property type="entry name" value="MDM1"/>
</dbReference>
<feature type="region of interest" description="Disordered" evidence="10">
    <location>
        <begin position="203"/>
        <end position="293"/>
    </location>
</feature>
<evidence type="ECO:0000313" key="12">
    <source>
        <dbReference type="Proteomes" id="UP001352852"/>
    </source>
</evidence>
<feature type="region of interest" description="Disordered" evidence="10">
    <location>
        <begin position="54"/>
        <end position="94"/>
    </location>
</feature>
<evidence type="ECO:0000256" key="2">
    <source>
        <dbReference type="ARBA" id="ARBA00004123"/>
    </source>
</evidence>
<feature type="compositionally biased region" description="Basic and acidic residues" evidence="10">
    <location>
        <begin position="325"/>
        <end position="336"/>
    </location>
</feature>
<feature type="region of interest" description="Disordered" evidence="10">
    <location>
        <begin position="1"/>
        <end position="21"/>
    </location>
</feature>
<comment type="subcellular location">
    <subcellularLocation>
        <location evidence="1">Cytoplasm</location>
        <location evidence="1">Cytoskeleton</location>
        <location evidence="1">Microtubule organizing center</location>
        <location evidence="1">Centrosome</location>
        <location evidence="1">Centriole</location>
    </subcellularLocation>
    <subcellularLocation>
        <location evidence="2">Nucleus</location>
    </subcellularLocation>
</comment>
<accession>A0ABU7F769</accession>
<reference evidence="11 12" key="1">
    <citation type="submission" date="2021-06" db="EMBL/GenBank/DDBJ databases">
        <authorList>
            <person name="Palmer J.M."/>
        </authorList>
    </citation>
    <scope>NUCLEOTIDE SEQUENCE [LARGE SCALE GENOMIC DNA]</scope>
    <source>
        <strain evidence="11 12">CL_MEX2019</strain>
        <tissue evidence="11">Muscle</tissue>
    </source>
</reference>
<evidence type="ECO:0000256" key="9">
    <source>
        <dbReference type="ARBA" id="ARBA00045771"/>
    </source>
</evidence>
<comment type="function">
    <text evidence="9">Microtubule-binding protein that negatively regulates centriole duplication. Binds to and stabilizes microtubules.</text>
</comment>
<dbReference type="Pfam" id="PF15501">
    <property type="entry name" value="MDM1"/>
    <property type="match status" value="3"/>
</dbReference>
<organism evidence="11 12">
    <name type="scientific">Characodon lateralis</name>
    <dbReference type="NCBI Taxonomy" id="208331"/>
    <lineage>
        <taxon>Eukaryota</taxon>
        <taxon>Metazoa</taxon>
        <taxon>Chordata</taxon>
        <taxon>Craniata</taxon>
        <taxon>Vertebrata</taxon>
        <taxon>Euteleostomi</taxon>
        <taxon>Actinopterygii</taxon>
        <taxon>Neopterygii</taxon>
        <taxon>Teleostei</taxon>
        <taxon>Neoteleostei</taxon>
        <taxon>Acanthomorphata</taxon>
        <taxon>Ovalentaria</taxon>
        <taxon>Atherinomorphae</taxon>
        <taxon>Cyprinodontiformes</taxon>
        <taxon>Goodeidae</taxon>
        <taxon>Characodon</taxon>
    </lineage>
</organism>
<keyword evidence="6" id="KW-0493">Microtubule</keyword>
<keyword evidence="5" id="KW-0963">Cytoplasm</keyword>
<evidence type="ECO:0000256" key="10">
    <source>
        <dbReference type="SAM" id="MobiDB-lite"/>
    </source>
</evidence>
<dbReference type="PANTHER" id="PTHR32078">
    <property type="entry name" value="NUCLEAR PROTEIN MDM1"/>
    <property type="match status" value="1"/>
</dbReference>
<proteinExistence type="inferred from homology"/>
<comment type="similarity">
    <text evidence="3">Belongs to the MDM1 family.</text>
</comment>
<name>A0ABU7F769_9TELE</name>
<feature type="compositionally biased region" description="Acidic residues" evidence="10">
    <location>
        <begin position="242"/>
        <end position="254"/>
    </location>
</feature>
<comment type="caution">
    <text evidence="11">The sequence shown here is derived from an EMBL/GenBank/DDBJ whole genome shotgun (WGS) entry which is preliminary data.</text>
</comment>
<evidence type="ECO:0000256" key="1">
    <source>
        <dbReference type="ARBA" id="ARBA00004114"/>
    </source>
</evidence>
<keyword evidence="7" id="KW-0206">Cytoskeleton</keyword>
<evidence type="ECO:0000256" key="4">
    <source>
        <dbReference type="ARBA" id="ARBA00013508"/>
    </source>
</evidence>
<feature type="non-terminal residue" evidence="11">
    <location>
        <position position="1"/>
    </location>
</feature>
<feature type="region of interest" description="Disordered" evidence="10">
    <location>
        <begin position="315"/>
        <end position="380"/>
    </location>
</feature>
<keyword evidence="12" id="KW-1185">Reference proteome</keyword>